<keyword evidence="8 10" id="KW-1133">Transmembrane helix</keyword>
<dbReference type="GO" id="GO:0016020">
    <property type="term" value="C:membrane"/>
    <property type="evidence" value="ECO:0007669"/>
    <property type="project" value="UniProtKB-SubCell"/>
</dbReference>
<dbReference type="PANTHER" id="PTHR22936:SF69">
    <property type="entry name" value="RHOMBOID-LIKE PROTEIN"/>
    <property type="match status" value="1"/>
</dbReference>
<keyword evidence="9 10" id="KW-0472">Membrane</keyword>
<evidence type="ECO:0000259" key="12">
    <source>
        <dbReference type="Pfam" id="PF01694"/>
    </source>
</evidence>
<feature type="transmembrane region" description="Helical" evidence="10">
    <location>
        <begin position="243"/>
        <end position="262"/>
    </location>
</feature>
<dbReference type="Pfam" id="PF01694">
    <property type="entry name" value="Rhomboid"/>
    <property type="match status" value="1"/>
</dbReference>
<dbReference type="InterPro" id="IPR002610">
    <property type="entry name" value="Peptidase_S54_rhomboid-like"/>
</dbReference>
<organism evidence="13 14">
    <name type="scientific">Cymbomonas tetramitiformis</name>
    <dbReference type="NCBI Taxonomy" id="36881"/>
    <lineage>
        <taxon>Eukaryota</taxon>
        <taxon>Viridiplantae</taxon>
        <taxon>Chlorophyta</taxon>
        <taxon>Pyramimonadophyceae</taxon>
        <taxon>Pyramimonadales</taxon>
        <taxon>Pyramimonadaceae</taxon>
        <taxon>Cymbomonas</taxon>
    </lineage>
</organism>
<feature type="region of interest" description="Disordered" evidence="11">
    <location>
        <begin position="44"/>
        <end position="78"/>
    </location>
</feature>
<evidence type="ECO:0000256" key="10">
    <source>
        <dbReference type="RuleBase" id="RU362115"/>
    </source>
</evidence>
<gene>
    <name evidence="13" type="ORF">CYMTET_14249</name>
</gene>
<evidence type="ECO:0000256" key="9">
    <source>
        <dbReference type="ARBA" id="ARBA00023136"/>
    </source>
</evidence>
<feature type="transmembrane region" description="Helical" evidence="10">
    <location>
        <begin position="102"/>
        <end position="124"/>
    </location>
</feature>
<comment type="similarity">
    <text evidence="3 10">Belongs to the peptidase S54 family.</text>
</comment>
<keyword evidence="5 10" id="KW-0812">Transmembrane</keyword>
<evidence type="ECO:0000256" key="7">
    <source>
        <dbReference type="ARBA" id="ARBA00022825"/>
    </source>
</evidence>
<dbReference type="GO" id="GO:0006508">
    <property type="term" value="P:proteolysis"/>
    <property type="evidence" value="ECO:0007669"/>
    <property type="project" value="UniProtKB-KW"/>
</dbReference>
<dbReference type="SUPFAM" id="SSF144091">
    <property type="entry name" value="Rhomboid-like"/>
    <property type="match status" value="1"/>
</dbReference>
<comment type="caution">
    <text evidence="13">The sequence shown here is derived from an EMBL/GenBank/DDBJ whole genome shotgun (WGS) entry which is preliminary data.</text>
</comment>
<dbReference type="InterPro" id="IPR022764">
    <property type="entry name" value="Peptidase_S54_rhomboid_dom"/>
</dbReference>
<evidence type="ECO:0000256" key="6">
    <source>
        <dbReference type="ARBA" id="ARBA00022801"/>
    </source>
</evidence>
<dbReference type="InterPro" id="IPR035952">
    <property type="entry name" value="Rhomboid-like_sf"/>
</dbReference>
<dbReference type="Proteomes" id="UP001190700">
    <property type="component" value="Unassembled WGS sequence"/>
</dbReference>
<evidence type="ECO:0000256" key="8">
    <source>
        <dbReference type="ARBA" id="ARBA00022989"/>
    </source>
</evidence>
<evidence type="ECO:0000256" key="5">
    <source>
        <dbReference type="ARBA" id="ARBA00022692"/>
    </source>
</evidence>
<dbReference type="EMBL" id="LGRX02005938">
    <property type="protein sequence ID" value="KAK3277764.1"/>
    <property type="molecule type" value="Genomic_DNA"/>
</dbReference>
<protein>
    <recommendedName>
        <fullName evidence="10">RHOMBOID-like protein</fullName>
        <ecNumber evidence="10">3.4.21.105</ecNumber>
    </recommendedName>
</protein>
<comment type="subcellular location">
    <subcellularLocation>
        <location evidence="2 10">Membrane</location>
        <topology evidence="2 10">Multi-pass membrane protein</topology>
    </subcellularLocation>
</comment>
<dbReference type="PANTHER" id="PTHR22936">
    <property type="entry name" value="RHOMBOID-RELATED"/>
    <property type="match status" value="1"/>
</dbReference>
<keyword evidence="7 10" id="KW-0720">Serine protease</keyword>
<feature type="transmembrane region" description="Helical" evidence="10">
    <location>
        <begin position="219"/>
        <end position="237"/>
    </location>
</feature>
<reference evidence="13 14" key="1">
    <citation type="journal article" date="2015" name="Genome Biol. Evol.">
        <title>Comparative Genomics of a Bacterivorous Green Alga Reveals Evolutionary Causalities and Consequences of Phago-Mixotrophic Mode of Nutrition.</title>
        <authorList>
            <person name="Burns J.A."/>
            <person name="Paasch A."/>
            <person name="Narechania A."/>
            <person name="Kim E."/>
        </authorList>
    </citation>
    <scope>NUCLEOTIDE SEQUENCE [LARGE SCALE GENOMIC DNA]</scope>
    <source>
        <strain evidence="13 14">PLY_AMNH</strain>
    </source>
</reference>
<evidence type="ECO:0000313" key="13">
    <source>
        <dbReference type="EMBL" id="KAK3277764.1"/>
    </source>
</evidence>
<evidence type="ECO:0000256" key="4">
    <source>
        <dbReference type="ARBA" id="ARBA00022670"/>
    </source>
</evidence>
<evidence type="ECO:0000256" key="11">
    <source>
        <dbReference type="SAM" id="MobiDB-lite"/>
    </source>
</evidence>
<feature type="domain" description="Peptidase S54 rhomboid" evidence="12">
    <location>
        <begin position="178"/>
        <end position="306"/>
    </location>
</feature>
<evidence type="ECO:0000256" key="1">
    <source>
        <dbReference type="ARBA" id="ARBA00000156"/>
    </source>
</evidence>
<keyword evidence="6 10" id="KW-0378">Hydrolase</keyword>
<keyword evidence="14" id="KW-1185">Reference proteome</keyword>
<name>A0AAE0GGP9_9CHLO</name>
<dbReference type="AlphaFoldDB" id="A0AAE0GGP9"/>
<feature type="transmembrane region" description="Helical" evidence="10">
    <location>
        <begin position="186"/>
        <end position="207"/>
    </location>
</feature>
<comment type="catalytic activity">
    <reaction evidence="1 10">
        <text>Cleaves type-1 transmembrane domains using a catalytic dyad composed of serine and histidine that are contributed by different transmembrane domains.</text>
        <dbReference type="EC" id="3.4.21.105"/>
    </reaction>
</comment>
<evidence type="ECO:0000256" key="3">
    <source>
        <dbReference type="ARBA" id="ARBA00009045"/>
    </source>
</evidence>
<sequence length="342" mass="36394">MTIPQADGSHSVFRALWDKPEPKTTRQPTFLHTLQATHRREAITDPLDDGCEPNPVHADANCTTPASPPSLPRPRSPAAAAIQAVSNASRVIRRTLYESTTYMPYFTGVTFLMNMIMLFVTLGVNDCPGTSPMGGCVGEASLGSCAFESPRVNPFYGPRADTLITLGAKDTPKILDLELWRFISAVYLHAGVLHLLGNMVGLLVYGVQLERSFGGLRLAVVWFVSGFFSMLCSAVFLPNIVSVGASGAVCGLMGCSLGEVMLNWRSHRAPGRDLLSHSVGAVVELLLGLAPLVDNVTHVSGFLAGLSPPAETYLRPEHGTKHAFGSPTSLGATAGAESSISF</sequence>
<keyword evidence="4 10" id="KW-0645">Protease</keyword>
<comment type="caution">
    <text evidence="10">Lacks conserved residue(s) required for the propagation of feature annotation.</text>
</comment>
<dbReference type="Gene3D" id="1.20.1540.10">
    <property type="entry name" value="Rhomboid-like"/>
    <property type="match status" value="1"/>
</dbReference>
<comment type="function">
    <text evidence="10">Serine protease involved in intramembrane proteolysis.</text>
</comment>
<dbReference type="GO" id="GO:0004252">
    <property type="term" value="F:serine-type endopeptidase activity"/>
    <property type="evidence" value="ECO:0007669"/>
    <property type="project" value="InterPro"/>
</dbReference>
<evidence type="ECO:0000256" key="2">
    <source>
        <dbReference type="ARBA" id="ARBA00004141"/>
    </source>
</evidence>
<evidence type="ECO:0000313" key="14">
    <source>
        <dbReference type="Proteomes" id="UP001190700"/>
    </source>
</evidence>
<proteinExistence type="inferred from homology"/>
<dbReference type="EC" id="3.4.21.105" evidence="10"/>
<feature type="compositionally biased region" description="Pro residues" evidence="11">
    <location>
        <begin position="66"/>
        <end position="75"/>
    </location>
</feature>
<accession>A0AAE0GGP9</accession>